<comment type="caution">
    <text evidence="4">The sequence shown here is derived from an EMBL/GenBank/DDBJ whole genome shotgun (WGS) entry which is preliminary data.</text>
</comment>
<dbReference type="EMBL" id="JAACJM010000056">
    <property type="protein sequence ID" value="KAF5355526.1"/>
    <property type="molecule type" value="Genomic_DNA"/>
</dbReference>
<feature type="compositionally biased region" description="Low complexity" evidence="2">
    <location>
        <begin position="176"/>
        <end position="185"/>
    </location>
</feature>
<dbReference type="SMART" id="SM00355">
    <property type="entry name" value="ZnF_C2H2"/>
    <property type="match status" value="2"/>
</dbReference>
<evidence type="ECO:0000256" key="1">
    <source>
        <dbReference type="PROSITE-ProRule" id="PRU00042"/>
    </source>
</evidence>
<keyword evidence="1" id="KW-0862">Zinc</keyword>
<keyword evidence="5" id="KW-1185">Reference proteome</keyword>
<feature type="compositionally biased region" description="Low complexity" evidence="2">
    <location>
        <begin position="50"/>
        <end position="62"/>
    </location>
</feature>
<keyword evidence="1" id="KW-0863">Zinc-finger</keyword>
<evidence type="ECO:0000313" key="4">
    <source>
        <dbReference type="EMBL" id="KAF5355526.1"/>
    </source>
</evidence>
<feature type="compositionally biased region" description="Low complexity" evidence="2">
    <location>
        <begin position="80"/>
        <end position="100"/>
    </location>
</feature>
<dbReference type="OrthoDB" id="8922241at2759"/>
<dbReference type="SUPFAM" id="SSF57667">
    <property type="entry name" value="beta-beta-alpha zinc fingers"/>
    <property type="match status" value="1"/>
</dbReference>
<evidence type="ECO:0000313" key="5">
    <source>
        <dbReference type="Proteomes" id="UP000559256"/>
    </source>
</evidence>
<feature type="compositionally biased region" description="Polar residues" evidence="2">
    <location>
        <begin position="17"/>
        <end position="35"/>
    </location>
</feature>
<feature type="compositionally biased region" description="Polar residues" evidence="2">
    <location>
        <begin position="131"/>
        <end position="152"/>
    </location>
</feature>
<organism evidence="4 5">
    <name type="scientific">Tetrapyrgos nigripes</name>
    <dbReference type="NCBI Taxonomy" id="182062"/>
    <lineage>
        <taxon>Eukaryota</taxon>
        <taxon>Fungi</taxon>
        <taxon>Dikarya</taxon>
        <taxon>Basidiomycota</taxon>
        <taxon>Agaricomycotina</taxon>
        <taxon>Agaricomycetes</taxon>
        <taxon>Agaricomycetidae</taxon>
        <taxon>Agaricales</taxon>
        <taxon>Marasmiineae</taxon>
        <taxon>Marasmiaceae</taxon>
        <taxon>Tetrapyrgos</taxon>
    </lineage>
</organism>
<dbReference type="Gene3D" id="3.30.160.60">
    <property type="entry name" value="Classic Zinc Finger"/>
    <property type="match status" value="1"/>
</dbReference>
<name>A0A8H5G023_9AGAR</name>
<protein>
    <recommendedName>
        <fullName evidence="3">C2H2-type domain-containing protein</fullName>
    </recommendedName>
</protein>
<dbReference type="GO" id="GO:0008270">
    <property type="term" value="F:zinc ion binding"/>
    <property type="evidence" value="ECO:0007669"/>
    <property type="project" value="UniProtKB-KW"/>
</dbReference>
<dbReference type="InterPro" id="IPR036236">
    <property type="entry name" value="Znf_C2H2_sf"/>
</dbReference>
<dbReference type="AlphaFoldDB" id="A0A8H5G023"/>
<evidence type="ECO:0000256" key="2">
    <source>
        <dbReference type="SAM" id="MobiDB-lite"/>
    </source>
</evidence>
<dbReference type="Pfam" id="PF00096">
    <property type="entry name" value="zf-C2H2"/>
    <property type="match status" value="2"/>
</dbReference>
<feature type="domain" description="C2H2-type" evidence="3">
    <location>
        <begin position="222"/>
        <end position="249"/>
    </location>
</feature>
<keyword evidence="1" id="KW-0479">Metal-binding</keyword>
<accession>A0A8H5G023</accession>
<feature type="domain" description="C2H2-type" evidence="3">
    <location>
        <begin position="192"/>
        <end position="215"/>
    </location>
</feature>
<feature type="compositionally biased region" description="Low complexity" evidence="2">
    <location>
        <begin position="109"/>
        <end position="118"/>
    </location>
</feature>
<sequence length="252" mass="28257">MQSNSARSYSHDDHSVNYVSGDSQPPQNYPYSMYSQRAYPDQQGSHYYLPNPAANVNAHAAATDPRHYRPATSHGHRPSRSVANSSYNYSSSMVPHSSSSTNGQPPSPLYYSSSQYSSTNHGDRFIPTPSELASSHYNYSGQQMSQSPSMYTTPGHHQRRHPSTSPIMTTRHSSRSGHSQSSPVSPTASERYPCEICGKTFSRSHDRKRHHETQHIPSPVLHRCRYCRKEFSRADSLKRHLDNGCDEAPSSK</sequence>
<reference evidence="4 5" key="1">
    <citation type="journal article" date="2020" name="ISME J.">
        <title>Uncovering the hidden diversity of litter-decomposition mechanisms in mushroom-forming fungi.</title>
        <authorList>
            <person name="Floudas D."/>
            <person name="Bentzer J."/>
            <person name="Ahren D."/>
            <person name="Johansson T."/>
            <person name="Persson P."/>
            <person name="Tunlid A."/>
        </authorList>
    </citation>
    <scope>NUCLEOTIDE SEQUENCE [LARGE SCALE GENOMIC DNA]</scope>
    <source>
        <strain evidence="4 5">CBS 291.85</strain>
    </source>
</reference>
<evidence type="ECO:0000259" key="3">
    <source>
        <dbReference type="PROSITE" id="PS50157"/>
    </source>
</evidence>
<dbReference type="PROSITE" id="PS00028">
    <property type="entry name" value="ZINC_FINGER_C2H2_1"/>
    <property type="match status" value="1"/>
</dbReference>
<dbReference type="PROSITE" id="PS50157">
    <property type="entry name" value="ZINC_FINGER_C2H2_2"/>
    <property type="match status" value="2"/>
</dbReference>
<proteinExistence type="predicted"/>
<feature type="region of interest" description="Disordered" evidence="2">
    <location>
        <begin position="1"/>
        <end position="191"/>
    </location>
</feature>
<gene>
    <name evidence="4" type="ORF">D9758_006383</name>
</gene>
<dbReference type="Proteomes" id="UP000559256">
    <property type="component" value="Unassembled WGS sequence"/>
</dbReference>
<dbReference type="InterPro" id="IPR013087">
    <property type="entry name" value="Znf_C2H2_type"/>
</dbReference>